<dbReference type="SUPFAM" id="SSF48371">
    <property type="entry name" value="ARM repeat"/>
    <property type="match status" value="1"/>
</dbReference>
<dbReference type="GO" id="GO:0000049">
    <property type="term" value="F:tRNA binding"/>
    <property type="evidence" value="ECO:0007669"/>
    <property type="project" value="UniProtKB-UniRule"/>
</dbReference>
<dbReference type="PANTHER" id="PTHR15952:SF11">
    <property type="entry name" value="EXPORTIN-T"/>
    <property type="match status" value="1"/>
</dbReference>
<dbReference type="STRING" id="1257118.L8H4B3"/>
<evidence type="ECO:0000256" key="4">
    <source>
        <dbReference type="ARBA" id="ARBA00022490"/>
    </source>
</evidence>
<evidence type="ECO:0000256" key="2">
    <source>
        <dbReference type="ARBA" id="ARBA00018928"/>
    </source>
</evidence>
<dbReference type="InterPro" id="IPR040017">
    <property type="entry name" value="XPOT"/>
</dbReference>
<dbReference type="OrthoDB" id="26399at2759"/>
<dbReference type="InterPro" id="IPR016024">
    <property type="entry name" value="ARM-type_fold"/>
</dbReference>
<evidence type="ECO:0000256" key="1">
    <source>
        <dbReference type="ARBA" id="ARBA00004496"/>
    </source>
</evidence>
<keyword evidence="4 10" id="KW-0963">Cytoplasm</keyword>
<dbReference type="GO" id="GO:0031267">
    <property type="term" value="F:small GTPase binding"/>
    <property type="evidence" value="ECO:0007669"/>
    <property type="project" value="InterPro"/>
</dbReference>
<evidence type="ECO:0000256" key="6">
    <source>
        <dbReference type="ARBA" id="ARBA00022884"/>
    </source>
</evidence>
<dbReference type="Proteomes" id="UP000011083">
    <property type="component" value="Unassembled WGS sequence"/>
</dbReference>
<reference evidence="13 14" key="1">
    <citation type="journal article" date="2013" name="Genome Biol.">
        <title>Genome of Acanthamoeba castellanii highlights extensive lateral gene transfer and early evolution of tyrosine kinase signaling.</title>
        <authorList>
            <person name="Clarke M."/>
            <person name="Lohan A.J."/>
            <person name="Liu B."/>
            <person name="Lagkouvardos I."/>
            <person name="Roy S."/>
            <person name="Zafar N."/>
            <person name="Bertelli C."/>
            <person name="Schilde C."/>
            <person name="Kianianmomeni A."/>
            <person name="Burglin T.R."/>
            <person name="Frech C."/>
            <person name="Turcotte B."/>
            <person name="Kopec K.O."/>
            <person name="Synnott J.M."/>
            <person name="Choo C."/>
            <person name="Paponov I."/>
            <person name="Finkler A."/>
            <person name="Soon Heng Tan C."/>
            <person name="Hutchins A.P."/>
            <person name="Weinmeier T."/>
            <person name="Rattei T."/>
            <person name="Chu J.S."/>
            <person name="Gimenez G."/>
            <person name="Irimia M."/>
            <person name="Rigden D.J."/>
            <person name="Fitzpatrick D.A."/>
            <person name="Lorenzo-Morales J."/>
            <person name="Bateman A."/>
            <person name="Chiu C.H."/>
            <person name="Tang P."/>
            <person name="Hegemann P."/>
            <person name="Fromm H."/>
            <person name="Raoult D."/>
            <person name="Greub G."/>
            <person name="Miranda-Saavedra D."/>
            <person name="Chen N."/>
            <person name="Nash P."/>
            <person name="Ginger M.L."/>
            <person name="Horn M."/>
            <person name="Schaap P."/>
            <person name="Caler L."/>
            <person name="Loftus B."/>
        </authorList>
    </citation>
    <scope>NUCLEOTIDE SEQUENCE [LARGE SCALE GENOMIC DNA]</scope>
    <source>
        <strain evidence="13 14">Neff</strain>
    </source>
</reference>
<keyword evidence="3 10" id="KW-0813">Transport</keyword>
<feature type="domain" description="Exportin-T C-terminal" evidence="12">
    <location>
        <begin position="316"/>
        <end position="458"/>
    </location>
</feature>
<accession>L8H4B3</accession>
<gene>
    <name evidence="13" type="ORF">ACA1_186730</name>
</gene>
<keyword evidence="14" id="KW-1185">Reference proteome</keyword>
<dbReference type="InterPro" id="IPR013598">
    <property type="entry name" value="Exportin-1/Importin-b-like"/>
</dbReference>
<dbReference type="GeneID" id="14921229"/>
<name>L8H4B3_ACACF</name>
<evidence type="ECO:0000313" key="13">
    <source>
        <dbReference type="EMBL" id="ELR20374.1"/>
    </source>
</evidence>
<dbReference type="EMBL" id="KB007920">
    <property type="protein sequence ID" value="ELR20374.1"/>
    <property type="molecule type" value="Genomic_DNA"/>
</dbReference>
<dbReference type="RefSeq" id="XP_004342568.1">
    <property type="nucleotide sequence ID" value="XM_004342519.1"/>
</dbReference>
<dbReference type="Pfam" id="PF08389">
    <property type="entry name" value="Xpo1"/>
    <property type="match status" value="1"/>
</dbReference>
<protein>
    <recommendedName>
        <fullName evidence="2 10">Exportin-T</fullName>
    </recommendedName>
    <alternativeName>
        <fullName evidence="8 10">Exportin(tRNA)</fullName>
    </alternativeName>
    <alternativeName>
        <fullName evidence="9 10">tRNA exportin</fullName>
    </alternativeName>
</protein>
<dbReference type="GO" id="GO:0016363">
    <property type="term" value="C:nuclear matrix"/>
    <property type="evidence" value="ECO:0007669"/>
    <property type="project" value="TreeGrafter"/>
</dbReference>
<evidence type="ECO:0000256" key="5">
    <source>
        <dbReference type="ARBA" id="ARBA00022555"/>
    </source>
</evidence>
<feature type="domain" description="Exportin-T C-terminal" evidence="12">
    <location>
        <begin position="461"/>
        <end position="981"/>
    </location>
</feature>
<dbReference type="PANTHER" id="PTHR15952">
    <property type="entry name" value="EXPORTIN-T/LOS1"/>
    <property type="match status" value="1"/>
</dbReference>
<comment type="function">
    <text evidence="10">tRNA nucleus export receptor which facilitates tRNA translocation across the nuclear pore complex.</text>
</comment>
<evidence type="ECO:0000313" key="14">
    <source>
        <dbReference type="Proteomes" id="UP000011083"/>
    </source>
</evidence>
<dbReference type="Gene3D" id="1.25.10.10">
    <property type="entry name" value="Leucine-rich Repeat Variant"/>
    <property type="match status" value="2"/>
</dbReference>
<dbReference type="VEuPathDB" id="AmoebaDB:ACA1_186730"/>
<proteinExistence type="inferred from homology"/>
<comment type="subcellular location">
    <subcellularLocation>
        <location evidence="1 10">Cytoplasm</location>
    </subcellularLocation>
    <subcellularLocation>
        <location evidence="10">Nucleus</location>
    </subcellularLocation>
    <text evidence="10">Shuttles between the nucleus and the cytoplasm.</text>
</comment>
<evidence type="ECO:0000256" key="10">
    <source>
        <dbReference type="RuleBase" id="RU366037"/>
    </source>
</evidence>
<evidence type="ECO:0000256" key="9">
    <source>
        <dbReference type="ARBA" id="ARBA00032199"/>
    </source>
</evidence>
<evidence type="ECO:0000256" key="3">
    <source>
        <dbReference type="ARBA" id="ARBA00022448"/>
    </source>
</evidence>
<dbReference type="InterPro" id="IPR045546">
    <property type="entry name" value="Exportin-T_C"/>
</dbReference>
<evidence type="ECO:0000259" key="12">
    <source>
        <dbReference type="Pfam" id="PF19282"/>
    </source>
</evidence>
<dbReference type="KEGG" id="acan:ACA1_186730"/>
<comment type="similarity">
    <text evidence="10">Belongs to the exportin family.</text>
</comment>
<dbReference type="GO" id="GO:0071528">
    <property type="term" value="P:tRNA re-export from nucleus"/>
    <property type="evidence" value="ECO:0007669"/>
    <property type="project" value="UniProtKB-UniRule"/>
</dbReference>
<dbReference type="OMA" id="CALIDCH"/>
<keyword evidence="6 10" id="KW-0694">RNA-binding</keyword>
<dbReference type="GO" id="GO:0005737">
    <property type="term" value="C:cytoplasm"/>
    <property type="evidence" value="ECO:0007669"/>
    <property type="project" value="UniProtKB-SubCell"/>
</dbReference>
<dbReference type="AlphaFoldDB" id="L8H4B3"/>
<keyword evidence="7 10" id="KW-0539">Nucleus</keyword>
<sequence>MGDDFERAVLVSLNPTQVSPQTLQGAQALLAQFKASGDAWKLCLQKAFSDCPMQVRFFCFLTLVDLLNHKHGELSAESRAALRQGLLTWLKDHLPAHPQEDTSVKNKFVQALVVMFKLEYPEEWPSFFSDLFMLLKSTGSTPAGLVMVDMFLRIMASIDQLVINSDAVRSSAEIAHASDIKEAMKVHCVNTYVEVCYSIIVTFRTSCPPIAKSCLDNLRAYLAWIELPLIVNNRFLPLFYELLSSEDLREEVCECLYELDLLHKLNLLPIISSIKTEDEDFQVKLAKLVNAIGVELIYGWTAIQVMVAQQKVGPDVEKQSKQMVNAALALMWQYLNAEDDLVSEEVVPLAKCFVEKVQKDKELTEEDKEHLRKLLTILANKMKYDSSYDFSKPDQIEQEFLQYRKELSNLFRKVVKLCPEMSVMFVSSLVRACFANISAMSFADVEVSLYLLGLLSDASTQVDVWRYPHRAVVLTAFETAVNYARYLPNDAAVISNFLGAFFGTSGMRSSDLTVRSRAAYMFFRLCRAQKNLLLPYLPQILAASQDQLVVKLEADNVLPYDSQLFFFNGIGLLLSATKDKKLQQDTLKSVVGKFLDQVEEILAKEIYKQDTVERPVCANFLQQVVAVVTALSSGFGSLEGQSGMEELLAMWSRTSHVALRIVAAIPQYPDLRLKVMKSPPPLQDPPIIQQRRSITRVLSFLHRMVESIGTHVLPYLPLACQVFIPILNSGSVYTSTDMTKEHQDFDKVRNIVEDIVGPVIQSQVCPLVSALAQKFQAQASDDDEVEIDVVSEEEREWTDMIKGYLLLIQSVLGHSLSSTLIAQKNGPYLEALLKALLLATTASDDISLKKQCVTTLRMMIEAWAGKITVVSDPNESGGQQMIAFQQAFNVFVFEHCVPLFFTLPLSPDFRPADAQCSMILGEMSKMQKTLVERCGQDALRHIKSVVCQIPNCSAQATEEYMQQLLQPLKQFDPFYKKFVQAARTQALAGPLSQ</sequence>
<dbReference type="InterPro" id="IPR011989">
    <property type="entry name" value="ARM-like"/>
</dbReference>
<evidence type="ECO:0000259" key="11">
    <source>
        <dbReference type="Pfam" id="PF08389"/>
    </source>
</evidence>
<feature type="domain" description="Exportin-1/Importin-beta-like" evidence="11">
    <location>
        <begin position="104"/>
        <end position="256"/>
    </location>
</feature>
<dbReference type="GO" id="GO:0005643">
    <property type="term" value="C:nuclear pore"/>
    <property type="evidence" value="ECO:0007669"/>
    <property type="project" value="TreeGrafter"/>
</dbReference>
<organism evidence="13 14">
    <name type="scientific">Acanthamoeba castellanii (strain ATCC 30010 / Neff)</name>
    <dbReference type="NCBI Taxonomy" id="1257118"/>
    <lineage>
        <taxon>Eukaryota</taxon>
        <taxon>Amoebozoa</taxon>
        <taxon>Discosea</taxon>
        <taxon>Longamoebia</taxon>
        <taxon>Centramoebida</taxon>
        <taxon>Acanthamoebidae</taxon>
        <taxon>Acanthamoeba</taxon>
    </lineage>
</organism>
<evidence type="ECO:0000256" key="7">
    <source>
        <dbReference type="ARBA" id="ARBA00023242"/>
    </source>
</evidence>
<keyword evidence="5 10" id="KW-0820">tRNA-binding</keyword>
<dbReference type="Pfam" id="PF19282">
    <property type="entry name" value="Exportin-T"/>
    <property type="match status" value="2"/>
</dbReference>
<evidence type="ECO:0000256" key="8">
    <source>
        <dbReference type="ARBA" id="ARBA00029784"/>
    </source>
</evidence>